<evidence type="ECO:0000256" key="1">
    <source>
        <dbReference type="ARBA" id="ARBA00006723"/>
    </source>
</evidence>
<dbReference type="InterPro" id="IPR018191">
    <property type="entry name" value="4-OT"/>
</dbReference>
<feature type="domain" description="4-oxalocrotonate tautomerase-like" evidence="5">
    <location>
        <begin position="2"/>
        <end position="60"/>
    </location>
</feature>
<proteinExistence type="inferred from homology"/>
<feature type="active site" description="Proton acceptor; via imino nitrogen" evidence="3">
    <location>
        <position position="2"/>
    </location>
</feature>
<gene>
    <name evidence="6" type="ORF">BG04_2190</name>
</gene>
<dbReference type="NCBIfam" id="NF002571">
    <property type="entry name" value="PRK02220.1"/>
    <property type="match status" value="1"/>
</dbReference>
<dbReference type="InterPro" id="IPR014347">
    <property type="entry name" value="Tautomerase/MIF_sf"/>
</dbReference>
<dbReference type="InterPro" id="IPR004370">
    <property type="entry name" value="4-OT-like_dom"/>
</dbReference>
<reference evidence="6 7" key="1">
    <citation type="journal article" date="2015" name="Genome Announc.">
        <title>Complete genome sequences for 35 biothreat assay-relevant bacillus species.</title>
        <authorList>
            <person name="Johnson S.L."/>
            <person name="Daligault H.E."/>
            <person name="Davenport K.W."/>
            <person name="Jaissle J."/>
            <person name="Frey K.G."/>
            <person name="Ladner J.T."/>
            <person name="Broomall S.M."/>
            <person name="Bishop-Lilly K.A."/>
            <person name="Bruce D.C."/>
            <person name="Gibbons H.S."/>
            <person name="Coyne S.R."/>
            <person name="Lo C.C."/>
            <person name="Meincke L."/>
            <person name="Munk A.C."/>
            <person name="Koroleva G.I."/>
            <person name="Rosenzweig C.N."/>
            <person name="Palacios G.F."/>
            <person name="Redden C.L."/>
            <person name="Minogue T.D."/>
            <person name="Chain P.S."/>
        </authorList>
    </citation>
    <scope>NUCLEOTIDE SEQUENCE [LARGE SCALE GENOMIC DNA]</scope>
    <source>
        <strain evidence="7">ATCC 14581 / DSM 32 / JCM 2506 / NBRC 15308 / NCIMB 9376 / NCTC 10342 / NRRL B-14308 / VKM B-512</strain>
    </source>
</reference>
<evidence type="ECO:0000259" key="5">
    <source>
        <dbReference type="Pfam" id="PF01361"/>
    </source>
</evidence>
<comment type="similarity">
    <text evidence="1 4">Belongs to the 4-oxalocrotonate tautomerase family.</text>
</comment>
<evidence type="ECO:0000256" key="2">
    <source>
        <dbReference type="ARBA" id="ARBA00023235"/>
    </source>
</evidence>
<dbReference type="AlphaFoldDB" id="A0A0B6APT3"/>
<dbReference type="RefSeq" id="WP_013085497.1">
    <property type="nucleotide sequence ID" value="NZ_BCVB01000009.1"/>
</dbReference>
<dbReference type="EMBL" id="CP009920">
    <property type="protein sequence ID" value="AJI21839.1"/>
    <property type="molecule type" value="Genomic_DNA"/>
</dbReference>
<dbReference type="CDD" id="cd00491">
    <property type="entry name" value="4Oxalocrotonate_Tautomerase"/>
    <property type="match status" value="1"/>
</dbReference>
<dbReference type="GO" id="GO:0016853">
    <property type="term" value="F:isomerase activity"/>
    <property type="evidence" value="ECO:0007669"/>
    <property type="project" value="UniProtKB-UniRule"/>
</dbReference>
<dbReference type="PANTHER" id="PTHR35530">
    <property type="entry name" value="TAUTOMERASE-RELATED"/>
    <property type="match status" value="1"/>
</dbReference>
<evidence type="ECO:0000313" key="6">
    <source>
        <dbReference type="EMBL" id="AJI21839.1"/>
    </source>
</evidence>
<dbReference type="PATRIC" id="fig|592022.4.peg.5161"/>
<name>A0A0B6APT3_PRIM2</name>
<evidence type="ECO:0000313" key="7">
    <source>
        <dbReference type="Proteomes" id="UP000031829"/>
    </source>
</evidence>
<dbReference type="EC" id="5.3.2.-" evidence="4"/>
<keyword evidence="2 4" id="KW-0413">Isomerase</keyword>
<dbReference type="Gene3D" id="3.30.429.10">
    <property type="entry name" value="Macrophage Migration Inhibitory Factor"/>
    <property type="match status" value="1"/>
</dbReference>
<evidence type="ECO:0000256" key="4">
    <source>
        <dbReference type="RuleBase" id="RU362032"/>
    </source>
</evidence>
<dbReference type="HOGENOM" id="CLU_148073_5_1_9"/>
<organism evidence="6 7">
    <name type="scientific">Priestia megaterium (strain ATCC 14581 / DSM 32 / CCUG 1817 / JCM 2506 / NBRC 15308 / NCIMB 9376 / NCTC 10342 / NRRL B-14308 / VKM B-512 / Ford 19)</name>
    <name type="common">Bacillus megaterium</name>
    <dbReference type="NCBI Taxonomy" id="1348623"/>
    <lineage>
        <taxon>Bacteria</taxon>
        <taxon>Bacillati</taxon>
        <taxon>Bacillota</taxon>
        <taxon>Bacilli</taxon>
        <taxon>Bacillales</taxon>
        <taxon>Bacillaceae</taxon>
        <taxon>Priestia</taxon>
    </lineage>
</organism>
<dbReference type="GeneID" id="93645656"/>
<protein>
    <recommendedName>
        <fullName evidence="4">Tautomerase</fullName>
        <ecNumber evidence="4">5.3.2.-</ecNumber>
    </recommendedName>
</protein>
<dbReference type="NCBIfam" id="TIGR00013">
    <property type="entry name" value="taut"/>
    <property type="match status" value="1"/>
</dbReference>
<dbReference type="SUPFAM" id="SSF55331">
    <property type="entry name" value="Tautomerase/MIF"/>
    <property type="match status" value="1"/>
</dbReference>
<dbReference type="Pfam" id="PF01361">
    <property type="entry name" value="Tautomerase"/>
    <property type="match status" value="1"/>
</dbReference>
<accession>A0A0B6APT3</accession>
<dbReference type="Proteomes" id="UP000031829">
    <property type="component" value="Chromosome"/>
</dbReference>
<sequence length="61" mass="6719">MPVVTVKMLEGRTDDQKRALVEKVTDAVVETTGASPEKVSIIIEEMSKNHYAVAGKRMSDQ</sequence>
<dbReference type="KEGG" id="bmeg:BG04_2190"/>
<dbReference type="PANTHER" id="PTHR35530:SF1">
    <property type="entry name" value="2-HYDROXYMUCONATE TAUTOMERASE"/>
    <property type="match status" value="1"/>
</dbReference>
<evidence type="ECO:0000256" key="3">
    <source>
        <dbReference type="PIRSR" id="PIRSR618191-1"/>
    </source>
</evidence>